<dbReference type="Gene3D" id="1.10.1200.10">
    <property type="entry name" value="ACP-like"/>
    <property type="match status" value="1"/>
</dbReference>
<dbReference type="GeneID" id="64219050"/>
<keyword evidence="7" id="KW-0045">Antibiotic biosynthesis</keyword>
<keyword evidence="8" id="KW-0511">Multifunctional enzyme</keyword>
<comment type="similarity">
    <text evidence="2">Belongs to the ATP-dependent AMP-binding enzyme family.</text>
</comment>
<dbReference type="SUPFAM" id="SSF47336">
    <property type="entry name" value="ACP-like"/>
    <property type="match status" value="1"/>
</dbReference>
<evidence type="ECO:0000256" key="7">
    <source>
        <dbReference type="ARBA" id="ARBA00023194"/>
    </source>
</evidence>
<name>A0A2L1U0Q4_9BACL</name>
<dbReference type="Gene3D" id="2.30.38.10">
    <property type="entry name" value="Luciferase, Domain 3"/>
    <property type="match status" value="1"/>
</dbReference>
<dbReference type="InterPro" id="IPR045851">
    <property type="entry name" value="AMP-bd_C_sf"/>
</dbReference>
<dbReference type="NCBIfam" id="TIGR01733">
    <property type="entry name" value="AA-adenyl-dom"/>
    <property type="match status" value="1"/>
</dbReference>
<evidence type="ECO:0000259" key="9">
    <source>
        <dbReference type="PROSITE" id="PS50075"/>
    </source>
</evidence>
<proteinExistence type="inferred from homology"/>
<dbReference type="PANTHER" id="PTHR45527">
    <property type="entry name" value="NONRIBOSOMAL PEPTIDE SYNTHETASE"/>
    <property type="match status" value="1"/>
</dbReference>
<feature type="domain" description="Carrier" evidence="9">
    <location>
        <begin position="791"/>
        <end position="865"/>
    </location>
</feature>
<evidence type="ECO:0000256" key="3">
    <source>
        <dbReference type="ARBA" id="ARBA00022450"/>
    </source>
</evidence>
<dbReference type="InterPro" id="IPR000873">
    <property type="entry name" value="AMP-dep_synth/lig_dom"/>
</dbReference>
<dbReference type="PROSITE" id="PS00012">
    <property type="entry name" value="PHOSPHOPANTETHEINE"/>
    <property type="match status" value="1"/>
</dbReference>
<dbReference type="InterPro" id="IPR009081">
    <property type="entry name" value="PP-bd_ACP"/>
</dbReference>
<dbReference type="SUPFAM" id="SSF52777">
    <property type="entry name" value="CoA-dependent acyltransferases"/>
    <property type="match status" value="3"/>
</dbReference>
<dbReference type="InterPro" id="IPR036736">
    <property type="entry name" value="ACP-like_sf"/>
</dbReference>
<dbReference type="PROSITE" id="PS50075">
    <property type="entry name" value="CARRIER"/>
    <property type="match status" value="1"/>
</dbReference>
<dbReference type="InterPro" id="IPR001242">
    <property type="entry name" value="Condensation_dom"/>
</dbReference>
<dbReference type="InterPro" id="IPR023213">
    <property type="entry name" value="CAT-like_dom_sf"/>
</dbReference>
<evidence type="ECO:0000256" key="2">
    <source>
        <dbReference type="ARBA" id="ARBA00006432"/>
    </source>
</evidence>
<dbReference type="GO" id="GO:0016874">
    <property type="term" value="F:ligase activity"/>
    <property type="evidence" value="ECO:0007669"/>
    <property type="project" value="UniProtKB-KW"/>
</dbReference>
<dbReference type="GO" id="GO:0005737">
    <property type="term" value="C:cytoplasm"/>
    <property type="evidence" value="ECO:0007669"/>
    <property type="project" value="TreeGrafter"/>
</dbReference>
<dbReference type="RefSeq" id="WP_077995299.1">
    <property type="nucleotide sequence ID" value="NZ_CP019655.1"/>
</dbReference>
<sequence>MDRSHTLVVTKQISSNKKEYWLEKFKNLNPKDTSIRLLPPKEEVQSAPIADLQVTLEPQLSEKLIRLSNHSDVTLFIVLLSAFVGFQYRYTGQEEIIVTVPAYNEGTESDSDSNELLMIRKRVEDDVCFRNLLIEMKEEFIKAIEYSDYPLTEIIEELNLDENRVRKWLHSTIFASENLHNIPSLIKKEETLFLVTCSKKGGAVEVSFTFDRRICHEEDMKRMLQCYQVFLSMVLDDMALGLSRVKLMTESQEAELLAVCNQTRLDYPKHETIIRLLEEQVLQSPDQIAIVYGEKQMTYSELNRKANFLARQLRKYGVKRESPVCIMLDRGLETVVGIVGILKAGGAYIPIDPKSPDNRINYMLKESQPILVLTTKNIAETHQLPNVLLMDSIAEITEGRTEEDENPAIVNEPTDLAYLLFTSGSTGKPKASMIEHNNVINLVAGLQERILKKYDGRLRIAMLSPFIFDMSVEQMFGSLLYGHSLYIVPEEARVDGERLLEFFIENEIDLTDGTPSHLILLLEAMDYNSAKPNLKQLVIGGESLPKETVERMFSKLGPDHVPIITNSYGLTECCVDSTYFDVTEENVNHYYRIPIGYPLPNQRVYILNKHNILQPVGVIGELCIAGDNVGRGYLNRDELNAKTFVDDPFHEGQKMYRTGDLAIWLPDGNVECLGRMDTQVKIRGYRIELEEIENVLRKHPSVTDVKVLVINPKNKEQSTESQQLCAYIVTNNPVEHAVLREFLIKDLPDYMIPAYFVNLERMPLNQNDKVDRSKLPPIDTAAYDSGIEVAAPTNEREEQLVLCWKQVLGRESVGIKDNFFGSGGDSIKAIQLVSRLRRLHYKIEVRDIFTSPTIEQLAKKMVRLNRTVNQEEVTGRVPLTPIQHDFFLNHCIDPHHFNQSVLLDVEPEFDVEAARFIFSKIQEHHDALRIIFLKEGNQFIQINRGLEMTLSIQHFDLYGRDHQQFHLKERELQSGISLENGPLMNVVLFDTDAGKKLFIYIHHTVIDGVSWRILFEDIDTLYRQYKEGKRPSLPLKSDSFKTWSEKLYEYANSEELKREIPHWKKVNSLMKIPKIRKDIAESYFVKDEVTLSFALSETETDALLNRVNYAFNSDINDILLTALGLSVNSTFGIQDVSVELEGHGREPIIPNLDISRTVGWFTSWYPVIIDVSGDDDLAGQIKRVKESLRAVPNKGVGYLILKHLSAETEWEDAERPQICFNYLGQFDADSDYSDDAWFKMADESIDSNESPERRRENDFVFNGVVIEGKLHMNLLYSHKQYKTETVKAFLEHYRIELLRLISFCTSRTETEVTPSDLGYKGLTIEQLDSFFD</sequence>
<dbReference type="GO" id="GO:0008610">
    <property type="term" value="P:lipid biosynthetic process"/>
    <property type="evidence" value="ECO:0007669"/>
    <property type="project" value="UniProtKB-ARBA"/>
</dbReference>
<dbReference type="GO" id="GO:0043041">
    <property type="term" value="P:amino acid activation for nonribosomal peptide biosynthetic process"/>
    <property type="evidence" value="ECO:0007669"/>
    <property type="project" value="TreeGrafter"/>
</dbReference>
<dbReference type="Gene3D" id="3.40.50.980">
    <property type="match status" value="2"/>
</dbReference>
<dbReference type="Gene3D" id="3.30.559.30">
    <property type="entry name" value="Nonribosomal peptide synthetase, condensation domain"/>
    <property type="match status" value="2"/>
</dbReference>
<dbReference type="CDD" id="cd19534">
    <property type="entry name" value="E_NRPS"/>
    <property type="match status" value="1"/>
</dbReference>
<evidence type="ECO:0000256" key="1">
    <source>
        <dbReference type="ARBA" id="ARBA00001957"/>
    </source>
</evidence>
<dbReference type="STRING" id="147375.BXP28_05590"/>
<evidence type="ECO:0000313" key="11">
    <source>
        <dbReference type="Proteomes" id="UP000239833"/>
    </source>
</evidence>
<evidence type="ECO:0000256" key="5">
    <source>
        <dbReference type="ARBA" id="ARBA00022598"/>
    </source>
</evidence>
<dbReference type="Proteomes" id="UP000239833">
    <property type="component" value="Chromosome"/>
</dbReference>
<dbReference type="InterPro" id="IPR020845">
    <property type="entry name" value="AMP-binding_CS"/>
</dbReference>
<keyword evidence="6" id="KW-0677">Repeat</keyword>
<keyword evidence="3" id="KW-0596">Phosphopantetheine</keyword>
<evidence type="ECO:0000256" key="4">
    <source>
        <dbReference type="ARBA" id="ARBA00022553"/>
    </source>
</evidence>
<dbReference type="FunFam" id="3.40.50.12780:FF:000012">
    <property type="entry name" value="Non-ribosomal peptide synthetase"/>
    <property type="match status" value="1"/>
</dbReference>
<dbReference type="Pfam" id="PF00501">
    <property type="entry name" value="AMP-binding"/>
    <property type="match status" value="1"/>
</dbReference>
<dbReference type="NCBIfam" id="TIGR01720">
    <property type="entry name" value="NRPS-para261"/>
    <property type="match status" value="1"/>
</dbReference>
<dbReference type="FunFam" id="3.40.50.980:FF:000001">
    <property type="entry name" value="Non-ribosomal peptide synthetase"/>
    <property type="match status" value="1"/>
</dbReference>
<dbReference type="GO" id="GO:0017000">
    <property type="term" value="P:antibiotic biosynthetic process"/>
    <property type="evidence" value="ECO:0007669"/>
    <property type="project" value="UniProtKB-KW"/>
</dbReference>
<accession>A0A2L1U0Q4</accession>
<protein>
    <submittedName>
        <fullName evidence="10">Putative non-ribosomal peptide ligase domain protein</fullName>
    </submittedName>
</protein>
<dbReference type="FunFam" id="2.30.38.10:FF:000001">
    <property type="entry name" value="Non-ribosomal peptide synthetase PvdI"/>
    <property type="match status" value="1"/>
</dbReference>
<organism evidence="10 11">
    <name type="scientific">Paenibacillus larvae subsp. larvae</name>
    <dbReference type="NCBI Taxonomy" id="147375"/>
    <lineage>
        <taxon>Bacteria</taxon>
        <taxon>Bacillati</taxon>
        <taxon>Bacillota</taxon>
        <taxon>Bacilli</taxon>
        <taxon>Bacillales</taxon>
        <taxon>Paenibacillaceae</taxon>
        <taxon>Paenibacillus</taxon>
    </lineage>
</organism>
<dbReference type="Gene3D" id="3.30.300.30">
    <property type="match status" value="1"/>
</dbReference>
<dbReference type="Pfam" id="PF00550">
    <property type="entry name" value="PP-binding"/>
    <property type="match status" value="1"/>
</dbReference>
<comment type="cofactor">
    <cofactor evidence="1">
        <name>pantetheine 4'-phosphate</name>
        <dbReference type="ChEBI" id="CHEBI:47942"/>
    </cofactor>
</comment>
<gene>
    <name evidence="10" type="ORF">ERICIII_02343</name>
</gene>
<dbReference type="GO" id="GO:0031177">
    <property type="term" value="F:phosphopantetheine binding"/>
    <property type="evidence" value="ECO:0007669"/>
    <property type="project" value="TreeGrafter"/>
</dbReference>
<dbReference type="GO" id="GO:0044550">
    <property type="term" value="P:secondary metabolite biosynthetic process"/>
    <property type="evidence" value="ECO:0007669"/>
    <property type="project" value="TreeGrafter"/>
</dbReference>
<dbReference type="InterPro" id="IPR006162">
    <property type="entry name" value="Ppantetheine_attach_site"/>
</dbReference>
<dbReference type="PANTHER" id="PTHR45527:SF1">
    <property type="entry name" value="FATTY ACID SYNTHASE"/>
    <property type="match status" value="1"/>
</dbReference>
<dbReference type="Pfam" id="PF00668">
    <property type="entry name" value="Condensation"/>
    <property type="match status" value="2"/>
</dbReference>
<keyword evidence="4" id="KW-0597">Phosphoprotein</keyword>
<keyword evidence="5 10" id="KW-0436">Ligase</keyword>
<dbReference type="EMBL" id="CP019655">
    <property type="protein sequence ID" value="AVF26503.1"/>
    <property type="molecule type" value="Genomic_DNA"/>
</dbReference>
<dbReference type="FunFam" id="1.10.1200.10:FF:000005">
    <property type="entry name" value="Nonribosomal peptide synthetase 1"/>
    <property type="match status" value="1"/>
</dbReference>
<dbReference type="PROSITE" id="PS00455">
    <property type="entry name" value="AMP_BINDING"/>
    <property type="match status" value="1"/>
</dbReference>
<dbReference type="SUPFAM" id="SSF56801">
    <property type="entry name" value="Acetyl-CoA synthetase-like"/>
    <property type="match status" value="1"/>
</dbReference>
<dbReference type="Gene3D" id="3.30.559.10">
    <property type="entry name" value="Chloramphenicol acetyltransferase-like domain"/>
    <property type="match status" value="1"/>
</dbReference>
<reference evidence="11" key="1">
    <citation type="submission" date="2017-02" db="EMBL/GenBank/DDBJ databases">
        <title>Delineation of Paenibacillus larvae strains originating from foulbrood outbreaks.</title>
        <authorList>
            <person name="Beims H."/>
            <person name="Bunk B."/>
            <person name="Sproeer C."/>
            <person name="Mohr K.I."/>
            <person name="Pradella S."/>
            <person name="Guenther G."/>
            <person name="Rohde M."/>
            <person name="von der Ohe W."/>
            <person name="Steinert M."/>
        </authorList>
    </citation>
    <scope>NUCLEOTIDE SEQUENCE [LARGE SCALE GENOMIC DNA]</scope>
    <source>
        <strain evidence="11">Eric_III</strain>
    </source>
</reference>
<dbReference type="InterPro" id="IPR010060">
    <property type="entry name" value="NRPS_synth"/>
</dbReference>
<evidence type="ECO:0000256" key="6">
    <source>
        <dbReference type="ARBA" id="ARBA00022737"/>
    </source>
</evidence>
<dbReference type="InterPro" id="IPR010071">
    <property type="entry name" value="AA_adenyl_dom"/>
</dbReference>
<evidence type="ECO:0000256" key="8">
    <source>
        <dbReference type="ARBA" id="ARBA00023268"/>
    </source>
</evidence>
<evidence type="ECO:0000313" key="10">
    <source>
        <dbReference type="EMBL" id="AVF26503.1"/>
    </source>
</evidence>